<proteinExistence type="predicted"/>
<organism evidence="1 2">
    <name type="scientific">Passalora fulva</name>
    <name type="common">Tomato leaf mold</name>
    <name type="synonym">Cladosporium fulvum</name>
    <dbReference type="NCBI Taxonomy" id="5499"/>
    <lineage>
        <taxon>Eukaryota</taxon>
        <taxon>Fungi</taxon>
        <taxon>Dikarya</taxon>
        <taxon>Ascomycota</taxon>
        <taxon>Pezizomycotina</taxon>
        <taxon>Dothideomycetes</taxon>
        <taxon>Dothideomycetidae</taxon>
        <taxon>Mycosphaerellales</taxon>
        <taxon>Mycosphaerellaceae</taxon>
        <taxon>Fulvia</taxon>
    </lineage>
</organism>
<accession>A0A9Q8PDF5</accession>
<sequence length="509" mass="58741">MAAQLANADFLANALVSLDINAPPQFDADEFAAAFDNITIEEDDIDSNIKEAPGPTLPTRLIGPHGQYHELQLDFPALDLLNKGYEKFLIHEPKEIIFRDRPKLKNFHLRAENLTFSTRLDTPRSVGFSFLLPPELPAIEQHNTLVDLVQRLSCSPGISNLEVLQFKFYGHERIRFRLTTTFLLATGFSHREVMMYEYTAIEWQRYRAANRDLKWMKLLNNLVDRASDRAYLSAREKMKKADPKLVESDDSFIDKKWKMYNIGSANIVLFRRLDNFKKQVVEENGWQGTEQQYLMELECGHRMVLSLVYVLHRMPEEEVKSFCCSFCGERVLADRHLRRIELVHDHEKRALFLYKEPKWKLLRAQVMNDIFQIRVADLVAALMETLGSFDVPESVSPAELISVNSPETQIILQSFATLFGRSCVVMSAAFRFDRYDTRCLMMMNAIRVIRIHTGLAQSNVRMLKQTLPPLYFRFLGIWFTRAIVLCAAKVAEQKATAAKAAEEADRMKM</sequence>
<name>A0A9Q8PDF5_PASFU</name>
<dbReference type="EMBL" id="CP090169">
    <property type="protein sequence ID" value="UJO20405.1"/>
    <property type="molecule type" value="Genomic_DNA"/>
</dbReference>
<dbReference type="KEGG" id="ffu:CLAFUR5_10427"/>
<dbReference type="GeneID" id="71990305"/>
<evidence type="ECO:0000313" key="1">
    <source>
        <dbReference type="EMBL" id="UJO20405.1"/>
    </source>
</evidence>
<dbReference type="RefSeq" id="XP_047764771.1">
    <property type="nucleotide sequence ID" value="XM_047909575.1"/>
</dbReference>
<protein>
    <submittedName>
        <fullName evidence="1">Uncharacterized protein</fullName>
    </submittedName>
</protein>
<reference evidence="1" key="2">
    <citation type="journal article" date="2022" name="Microb. Genom.">
        <title>A chromosome-scale genome assembly of the tomato pathogen Cladosporium fulvum reveals a compartmentalized genome architecture and the presence of a dispensable chromosome.</title>
        <authorList>
            <person name="Zaccaron A.Z."/>
            <person name="Chen L.H."/>
            <person name="Samaras A."/>
            <person name="Stergiopoulos I."/>
        </authorList>
    </citation>
    <scope>NUCLEOTIDE SEQUENCE</scope>
    <source>
        <strain evidence="1">Race5_Kim</strain>
    </source>
</reference>
<dbReference type="Proteomes" id="UP000756132">
    <property type="component" value="Chromosome 7"/>
</dbReference>
<keyword evidence="2" id="KW-1185">Reference proteome</keyword>
<evidence type="ECO:0000313" key="2">
    <source>
        <dbReference type="Proteomes" id="UP000756132"/>
    </source>
</evidence>
<dbReference type="AlphaFoldDB" id="A0A9Q8PDF5"/>
<gene>
    <name evidence="1" type="ORF">CLAFUR5_10427</name>
</gene>
<reference evidence="1" key="1">
    <citation type="submission" date="2021-12" db="EMBL/GenBank/DDBJ databases">
        <authorList>
            <person name="Zaccaron A."/>
            <person name="Stergiopoulos I."/>
        </authorList>
    </citation>
    <scope>NUCLEOTIDE SEQUENCE</scope>
    <source>
        <strain evidence="1">Race5_Kim</strain>
    </source>
</reference>
<dbReference type="OrthoDB" id="3644353at2759"/>